<keyword evidence="3 5" id="KW-0418">Kinase</keyword>
<protein>
    <submittedName>
        <fullName evidence="5">PfkB family carbohydrate kinase</fullName>
    </submittedName>
</protein>
<name>A0ABT2DH03_9BURK</name>
<evidence type="ECO:0000256" key="1">
    <source>
        <dbReference type="ARBA" id="ARBA00010688"/>
    </source>
</evidence>
<sequence>MSGQRPAPVLFGEALVDDFGDHQVVGGAPFNVARHLAAFGERPLLVTRIGNDANGELVRAEFERFGMSTAGLQTDPDLPTGRVVVQTFGHSHRFEILPGQAYDAIDASLAVQALSEATPSALYFGTLAQRDARSHAALAALVSACPGPRFLDLNLRGDEPDDACIDESLQLANVVKLSEDELAELVVRRDLYYSSFEDSCRELIDLFELEAVLLTLGEGGARYVDCESRLKEKAARVQVRDTVGAGDAFSAVWLYGMSRGWSSIEMLEQATAFAGAICTIRGAVPQDLGFYEPWLRRWEQID</sequence>
<dbReference type="Proteomes" id="UP001206126">
    <property type="component" value="Unassembled WGS sequence"/>
</dbReference>
<dbReference type="InterPro" id="IPR011611">
    <property type="entry name" value="PfkB_dom"/>
</dbReference>
<keyword evidence="2" id="KW-0808">Transferase</keyword>
<dbReference type="InterPro" id="IPR050306">
    <property type="entry name" value="PfkB_Carbo_kinase"/>
</dbReference>
<evidence type="ECO:0000313" key="6">
    <source>
        <dbReference type="Proteomes" id="UP001206126"/>
    </source>
</evidence>
<dbReference type="RefSeq" id="WP_258824426.1">
    <property type="nucleotide sequence ID" value="NZ_JANUHB010000007.1"/>
</dbReference>
<reference evidence="5 6" key="1">
    <citation type="submission" date="2022-08" db="EMBL/GenBank/DDBJ databases">
        <title>Reclassification of Massilia species as members of the genera Telluria, Duganella, Pseudoduganella, Mokoshia gen. nov. and Zemynaea gen. nov. using orthogonal and non-orthogonal genome-based approaches.</title>
        <authorList>
            <person name="Bowman J.P."/>
        </authorList>
    </citation>
    <scope>NUCLEOTIDE SEQUENCE [LARGE SCALE GENOMIC DNA]</scope>
    <source>
        <strain evidence="5 6">JCM 31605</strain>
    </source>
</reference>
<evidence type="ECO:0000256" key="3">
    <source>
        <dbReference type="ARBA" id="ARBA00022777"/>
    </source>
</evidence>
<organism evidence="5 6">
    <name type="scientific">Massilia agilis</name>
    <dbReference type="NCBI Taxonomy" id="1811226"/>
    <lineage>
        <taxon>Bacteria</taxon>
        <taxon>Pseudomonadati</taxon>
        <taxon>Pseudomonadota</taxon>
        <taxon>Betaproteobacteria</taxon>
        <taxon>Burkholderiales</taxon>
        <taxon>Oxalobacteraceae</taxon>
        <taxon>Telluria group</taxon>
        <taxon>Massilia</taxon>
    </lineage>
</organism>
<evidence type="ECO:0000313" key="5">
    <source>
        <dbReference type="EMBL" id="MCS0810598.1"/>
    </source>
</evidence>
<dbReference type="EMBL" id="JANUHB010000007">
    <property type="protein sequence ID" value="MCS0810598.1"/>
    <property type="molecule type" value="Genomic_DNA"/>
</dbReference>
<dbReference type="SUPFAM" id="SSF53613">
    <property type="entry name" value="Ribokinase-like"/>
    <property type="match status" value="1"/>
</dbReference>
<dbReference type="PANTHER" id="PTHR43085:SF57">
    <property type="entry name" value="CARBOHYDRATE KINASE PFKB DOMAIN-CONTAINING PROTEIN"/>
    <property type="match status" value="1"/>
</dbReference>
<evidence type="ECO:0000256" key="2">
    <source>
        <dbReference type="ARBA" id="ARBA00022679"/>
    </source>
</evidence>
<dbReference type="PROSITE" id="PS00583">
    <property type="entry name" value="PFKB_KINASES_1"/>
    <property type="match status" value="1"/>
</dbReference>
<gene>
    <name evidence="5" type="ORF">NX774_21970</name>
</gene>
<dbReference type="Pfam" id="PF00294">
    <property type="entry name" value="PfkB"/>
    <property type="match status" value="1"/>
</dbReference>
<dbReference type="InterPro" id="IPR002173">
    <property type="entry name" value="Carboh/pur_kinase_PfkB_CS"/>
</dbReference>
<keyword evidence="6" id="KW-1185">Reference proteome</keyword>
<accession>A0ABT2DH03</accession>
<dbReference type="InterPro" id="IPR029056">
    <property type="entry name" value="Ribokinase-like"/>
</dbReference>
<feature type="domain" description="Carbohydrate kinase PfkB" evidence="4">
    <location>
        <begin position="22"/>
        <end position="283"/>
    </location>
</feature>
<evidence type="ECO:0000259" key="4">
    <source>
        <dbReference type="Pfam" id="PF00294"/>
    </source>
</evidence>
<comment type="similarity">
    <text evidence="1">Belongs to the carbohydrate kinase PfkB family.</text>
</comment>
<comment type="caution">
    <text evidence="5">The sequence shown here is derived from an EMBL/GenBank/DDBJ whole genome shotgun (WGS) entry which is preliminary data.</text>
</comment>
<proteinExistence type="inferred from homology"/>
<dbReference type="Gene3D" id="3.40.1190.20">
    <property type="match status" value="1"/>
</dbReference>
<dbReference type="GO" id="GO:0016301">
    <property type="term" value="F:kinase activity"/>
    <property type="evidence" value="ECO:0007669"/>
    <property type="project" value="UniProtKB-KW"/>
</dbReference>
<dbReference type="PANTHER" id="PTHR43085">
    <property type="entry name" value="HEXOKINASE FAMILY MEMBER"/>
    <property type="match status" value="1"/>
</dbReference>